<evidence type="ECO:0000256" key="8">
    <source>
        <dbReference type="SAM" id="Phobius"/>
    </source>
</evidence>
<evidence type="ECO:0000256" key="2">
    <source>
        <dbReference type="ARBA" id="ARBA00022475"/>
    </source>
</evidence>
<feature type="domain" description="Acyltransferase 3" evidence="9">
    <location>
        <begin position="28"/>
        <end position="353"/>
    </location>
</feature>
<keyword evidence="2" id="KW-1003">Cell membrane</keyword>
<dbReference type="SUPFAM" id="SSF52266">
    <property type="entry name" value="SGNH hydrolase"/>
    <property type="match status" value="1"/>
</dbReference>
<feature type="transmembrane region" description="Helical" evidence="8">
    <location>
        <begin position="280"/>
        <end position="298"/>
    </location>
</feature>
<evidence type="ECO:0000256" key="5">
    <source>
        <dbReference type="ARBA" id="ARBA00022989"/>
    </source>
</evidence>
<dbReference type="PANTHER" id="PTHR23028:SF53">
    <property type="entry name" value="ACYL_TRANSF_3 DOMAIN-CONTAINING PROTEIN"/>
    <property type="match status" value="1"/>
</dbReference>
<evidence type="ECO:0000256" key="7">
    <source>
        <dbReference type="ARBA" id="ARBA00023315"/>
    </source>
</evidence>
<keyword evidence="4 8" id="KW-0812">Transmembrane</keyword>
<dbReference type="GO" id="GO:0009103">
    <property type="term" value="P:lipopolysaccharide biosynthetic process"/>
    <property type="evidence" value="ECO:0007669"/>
    <property type="project" value="TreeGrafter"/>
</dbReference>
<keyword evidence="5 8" id="KW-1133">Transmembrane helix</keyword>
<keyword evidence="6 8" id="KW-0472">Membrane</keyword>
<dbReference type="EMBL" id="CAEZSF010000027">
    <property type="protein sequence ID" value="CAB4532248.1"/>
    <property type="molecule type" value="Genomic_DNA"/>
</dbReference>
<feature type="transmembrane region" description="Helical" evidence="8">
    <location>
        <begin position="305"/>
        <end position="326"/>
    </location>
</feature>
<feature type="transmembrane region" description="Helical" evidence="8">
    <location>
        <begin position="51"/>
        <end position="74"/>
    </location>
</feature>
<reference evidence="10" key="1">
    <citation type="submission" date="2020-05" db="EMBL/GenBank/DDBJ databases">
        <authorList>
            <person name="Chiriac C."/>
            <person name="Salcher M."/>
            <person name="Ghai R."/>
            <person name="Kavagutti S V."/>
        </authorList>
    </citation>
    <scope>NUCLEOTIDE SEQUENCE</scope>
</reference>
<keyword evidence="7" id="KW-0012">Acyltransferase</keyword>
<gene>
    <name evidence="10" type="ORF">UFOPK1358_00462</name>
</gene>
<feature type="transmembrane region" description="Helical" evidence="8">
    <location>
        <begin position="246"/>
        <end position="268"/>
    </location>
</feature>
<dbReference type="PANTHER" id="PTHR23028">
    <property type="entry name" value="ACETYLTRANSFERASE"/>
    <property type="match status" value="1"/>
</dbReference>
<feature type="transmembrane region" description="Helical" evidence="8">
    <location>
        <begin position="166"/>
        <end position="182"/>
    </location>
</feature>
<comment type="subcellular location">
    <subcellularLocation>
        <location evidence="1">Cell membrane</location>
        <topology evidence="1">Multi-pass membrane protein</topology>
    </subcellularLocation>
</comment>
<dbReference type="Gene3D" id="3.40.50.1110">
    <property type="entry name" value="SGNH hydrolase"/>
    <property type="match status" value="1"/>
</dbReference>
<dbReference type="GO" id="GO:0005886">
    <property type="term" value="C:plasma membrane"/>
    <property type="evidence" value="ECO:0007669"/>
    <property type="project" value="UniProtKB-SubCell"/>
</dbReference>
<feature type="transmembrane region" description="Helical" evidence="8">
    <location>
        <begin position="214"/>
        <end position="234"/>
    </location>
</feature>
<dbReference type="InterPro" id="IPR050879">
    <property type="entry name" value="Acyltransferase_3"/>
</dbReference>
<organism evidence="10">
    <name type="scientific">freshwater metagenome</name>
    <dbReference type="NCBI Taxonomy" id="449393"/>
    <lineage>
        <taxon>unclassified sequences</taxon>
        <taxon>metagenomes</taxon>
        <taxon>ecological metagenomes</taxon>
    </lineage>
</organism>
<feature type="transmembrane region" description="Helical" evidence="8">
    <location>
        <begin position="189"/>
        <end position="208"/>
    </location>
</feature>
<sequence>MTESGATPSLTDPLFAPAVVRKTRRKPALDGMRALAVASVVLYHLDPRSLPGGFIGVDVFFVLSGYLITALLIREHDAKQAIDLRGFWIRRVRRLWPLAWIVLSAVALAGLFQLWGADAQRALGSQTAAAVGNVSNWWQLSHGGYVEEFVRPSPLRHFWSLAVEEQFYFMWPVVLIGLLALARRTTAAVVWLGLGILASCSIYISWILSPEDAYLNTFSRAIALLVGAALAWGWKKFGLFSGPRSLGGRIVVGSCGAAGFVTLVFLLFNLVPEQGWLHRGGFTLIALAACATVASAVTNPVATRALAWVPLVWIGERSYAVYLIHWPLIVALGSQGTLLSRSVIVIGLSLSLAALVHRIIEQPVVMGRVSWKRLGPAGGLLCGITALAIFVAWPRTPTPQEMVQETLGKVADPGQVVAAGSEDAQPAVSSPPTTVCIPVAPDAPQFGSDSEMDVATVGELADPDAPACQTQLKLLVLGDSTGRGVSNGLRAVADPRVQIWDRTQLGCSYGPEGCPNWRESWATNVLGIEPDAVLIYTTVVIDLLGVDDPEFLSAEGAAVREKTFTDAIEIAGSTGAKVFLVSPARPAGEFYCVASNRRTSCDQSWTDAWSESVRSAAAQMGATVIEAGAWTDSRHLDTDRPDGLHLSGTALREHAEWLIPQLLAAPETAQKGN</sequence>
<evidence type="ECO:0000259" key="9">
    <source>
        <dbReference type="Pfam" id="PF01757"/>
    </source>
</evidence>
<dbReference type="InterPro" id="IPR036514">
    <property type="entry name" value="SGNH_hydro_sf"/>
</dbReference>
<evidence type="ECO:0000256" key="6">
    <source>
        <dbReference type="ARBA" id="ARBA00023136"/>
    </source>
</evidence>
<evidence type="ECO:0000256" key="1">
    <source>
        <dbReference type="ARBA" id="ARBA00004651"/>
    </source>
</evidence>
<dbReference type="GO" id="GO:0016747">
    <property type="term" value="F:acyltransferase activity, transferring groups other than amino-acyl groups"/>
    <property type="evidence" value="ECO:0007669"/>
    <property type="project" value="InterPro"/>
</dbReference>
<proteinExistence type="predicted"/>
<protein>
    <submittedName>
        <fullName evidence="10">Unannotated protein</fullName>
    </submittedName>
</protein>
<feature type="transmembrane region" description="Helical" evidence="8">
    <location>
        <begin position="377"/>
        <end position="394"/>
    </location>
</feature>
<evidence type="ECO:0000256" key="4">
    <source>
        <dbReference type="ARBA" id="ARBA00022692"/>
    </source>
</evidence>
<dbReference type="InterPro" id="IPR002656">
    <property type="entry name" value="Acyl_transf_3_dom"/>
</dbReference>
<dbReference type="AlphaFoldDB" id="A0A6J6B136"/>
<evidence type="ECO:0000313" key="10">
    <source>
        <dbReference type="EMBL" id="CAB4532248.1"/>
    </source>
</evidence>
<name>A0A6J6B136_9ZZZZ</name>
<keyword evidence="3" id="KW-0808">Transferase</keyword>
<feature type="transmembrane region" description="Helical" evidence="8">
    <location>
        <begin position="338"/>
        <end position="356"/>
    </location>
</feature>
<accession>A0A6J6B136</accession>
<evidence type="ECO:0000256" key="3">
    <source>
        <dbReference type="ARBA" id="ARBA00022679"/>
    </source>
</evidence>
<dbReference type="Pfam" id="PF01757">
    <property type="entry name" value="Acyl_transf_3"/>
    <property type="match status" value="1"/>
</dbReference>
<feature type="transmembrane region" description="Helical" evidence="8">
    <location>
        <begin position="95"/>
        <end position="115"/>
    </location>
</feature>